<keyword evidence="3" id="KW-1185">Reference proteome</keyword>
<protein>
    <submittedName>
        <fullName evidence="2">Uncharacterized protein</fullName>
    </submittedName>
</protein>
<name>A0A398CJA2_9BACL</name>
<feature type="transmembrane region" description="Helical" evidence="1">
    <location>
        <begin position="175"/>
        <end position="203"/>
    </location>
</feature>
<gene>
    <name evidence="2" type="ORF">D3H35_17115</name>
</gene>
<dbReference type="Proteomes" id="UP000266340">
    <property type="component" value="Unassembled WGS sequence"/>
</dbReference>
<keyword evidence="1" id="KW-1133">Transmembrane helix</keyword>
<organism evidence="2 3">
    <name type="scientific">Cohnella faecalis</name>
    <dbReference type="NCBI Taxonomy" id="2315694"/>
    <lineage>
        <taxon>Bacteria</taxon>
        <taxon>Bacillati</taxon>
        <taxon>Bacillota</taxon>
        <taxon>Bacilli</taxon>
        <taxon>Bacillales</taxon>
        <taxon>Paenibacillaceae</taxon>
        <taxon>Cohnella</taxon>
    </lineage>
</organism>
<dbReference type="AlphaFoldDB" id="A0A398CJA2"/>
<accession>A0A398CJA2</accession>
<keyword evidence="1" id="KW-0812">Transmembrane</keyword>
<comment type="caution">
    <text evidence="2">The sequence shown here is derived from an EMBL/GenBank/DDBJ whole genome shotgun (WGS) entry which is preliminary data.</text>
</comment>
<feature type="transmembrane region" description="Helical" evidence="1">
    <location>
        <begin position="237"/>
        <end position="254"/>
    </location>
</feature>
<proteinExistence type="predicted"/>
<evidence type="ECO:0000256" key="1">
    <source>
        <dbReference type="SAM" id="Phobius"/>
    </source>
</evidence>
<feature type="transmembrane region" description="Helical" evidence="1">
    <location>
        <begin position="215"/>
        <end position="231"/>
    </location>
</feature>
<dbReference type="OrthoDB" id="2597504at2"/>
<feature type="transmembrane region" description="Helical" evidence="1">
    <location>
        <begin position="145"/>
        <end position="169"/>
    </location>
</feature>
<feature type="transmembrane region" description="Helical" evidence="1">
    <location>
        <begin position="12"/>
        <end position="30"/>
    </location>
</feature>
<evidence type="ECO:0000313" key="2">
    <source>
        <dbReference type="EMBL" id="RIE02425.1"/>
    </source>
</evidence>
<keyword evidence="1" id="KW-0472">Membrane</keyword>
<dbReference type="EMBL" id="QXJM01000039">
    <property type="protein sequence ID" value="RIE02425.1"/>
    <property type="molecule type" value="Genomic_DNA"/>
</dbReference>
<reference evidence="2 3" key="1">
    <citation type="submission" date="2018-09" db="EMBL/GenBank/DDBJ databases">
        <title>Cohnella cavernae sp. nov., isolated from a karst cave.</title>
        <authorList>
            <person name="Zhu H."/>
        </authorList>
    </citation>
    <scope>NUCLEOTIDE SEQUENCE [LARGE SCALE GENOMIC DNA]</scope>
    <source>
        <strain evidence="2 3">K2E09-144</strain>
    </source>
</reference>
<sequence>MWTEIAAFLKANTTETLLISIIGTILVWMYKQFKGMIDRKQQNELTIAQLKQGLFTKLELSIASVLHLDNEGSKQQMYALLGECGPYLTSTQRTVIRDYYKQFNPMLLHSLQALTVNEVEKLGRQLDKIRENEDSSEWFSYIMRLYAPFGPILLFVMITLYIVFVFSLVREGASLWIQICILLLGATVFVSATLFISMIVLFVRRELAKQGVKRWCAVALIIASPVLAFAVNRLDMSIIVLVIQILGLVMMSRFKRPSEIVRP</sequence>
<evidence type="ECO:0000313" key="3">
    <source>
        <dbReference type="Proteomes" id="UP000266340"/>
    </source>
</evidence>
<dbReference type="RefSeq" id="WP_119150464.1">
    <property type="nucleotide sequence ID" value="NZ_JBHSOV010000048.1"/>
</dbReference>